<dbReference type="Pfam" id="PF07690">
    <property type="entry name" value="MFS_1"/>
    <property type="match status" value="1"/>
</dbReference>
<sequence length="574" mass="64293">MESTHPQSPSSSSFTRPNSLSTLPKEHEENQAESHSRASVADSHSPTIVDDLEEEALAEDEVQSEFHLEAYGPHPGEKGWDSFEVTIPLDDPENPKSWSRPYRWYLTMLGSVLVFNATFASSAPEGIVFELMDYFTFSEEVVTLTIALFVGGYCVGPILWGPLSEQFGRRIIFIITFAVYVCFQVGCALSRNTGSILVFRFLSGTFAAAPLSNSGALVSDIWDAGTRGEALAFFTLAPFAGPTLGPIVSGFMSVRGVSWRWLFWLLTLFAGFCMMLTVFTLPETFLPILMVRKAQRLRKETGDDRYWAPLERQKKSFGEHMKHILARPFLILFREPMLMAITMYMSFVYGCIYLLFEAYPIVFIEGHHLSMGLFGLTFLPIFLGACAGVFFYLLIFNPRYVRSQHRHAPHPVPPEERLEVAMFAAPMFAGAFFWFGWTSYPNVSLWAPLVAGFPLGWSVVWIFLALFNYVIDAYLFVAASALAALTVVRSFFGAGFPMFAAQMYNRLNARWASTLIGCLAVLMAPIPFVLYAYGPHIRKKSKYAPTRAATPVLEKPEEDVADKKKTGDNVANNV</sequence>
<name>A0A165D2Q7_9APHY</name>
<proteinExistence type="predicted"/>
<dbReference type="AlphaFoldDB" id="A0A165D2Q7"/>
<dbReference type="OrthoDB" id="9986881at2759"/>
<dbReference type="InterPro" id="IPR020846">
    <property type="entry name" value="MFS_dom"/>
</dbReference>
<feature type="transmembrane region" description="Helical" evidence="6">
    <location>
        <begin position="104"/>
        <end position="121"/>
    </location>
</feature>
<feature type="transmembrane region" description="Helical" evidence="6">
    <location>
        <begin position="197"/>
        <end position="218"/>
    </location>
</feature>
<evidence type="ECO:0000259" key="7">
    <source>
        <dbReference type="PROSITE" id="PS50850"/>
    </source>
</evidence>
<evidence type="ECO:0000256" key="5">
    <source>
        <dbReference type="SAM" id="MobiDB-lite"/>
    </source>
</evidence>
<evidence type="ECO:0000256" key="6">
    <source>
        <dbReference type="SAM" id="Phobius"/>
    </source>
</evidence>
<protein>
    <submittedName>
        <fullName evidence="8">MFS general substrate transporter</fullName>
    </submittedName>
</protein>
<feature type="transmembrane region" description="Helical" evidence="6">
    <location>
        <begin position="141"/>
        <end position="160"/>
    </location>
</feature>
<evidence type="ECO:0000256" key="4">
    <source>
        <dbReference type="ARBA" id="ARBA00023136"/>
    </source>
</evidence>
<feature type="transmembrane region" description="Helical" evidence="6">
    <location>
        <begin position="230"/>
        <end position="249"/>
    </location>
</feature>
<comment type="subcellular location">
    <subcellularLocation>
        <location evidence="1">Membrane</location>
        <topology evidence="1">Multi-pass membrane protein</topology>
    </subcellularLocation>
</comment>
<feature type="transmembrane region" description="Helical" evidence="6">
    <location>
        <begin position="337"/>
        <end position="356"/>
    </location>
</feature>
<dbReference type="RefSeq" id="XP_040761780.1">
    <property type="nucleotide sequence ID" value="XM_040913886.1"/>
</dbReference>
<evidence type="ECO:0000313" key="8">
    <source>
        <dbReference type="EMBL" id="KZT04040.1"/>
    </source>
</evidence>
<feature type="transmembrane region" description="Helical" evidence="6">
    <location>
        <begin position="376"/>
        <end position="397"/>
    </location>
</feature>
<gene>
    <name evidence="8" type="ORF">LAESUDRAFT_786321</name>
</gene>
<dbReference type="PANTHER" id="PTHR23502">
    <property type="entry name" value="MAJOR FACILITATOR SUPERFAMILY"/>
    <property type="match status" value="1"/>
</dbReference>
<dbReference type="InterPro" id="IPR036259">
    <property type="entry name" value="MFS_trans_sf"/>
</dbReference>
<feature type="region of interest" description="Disordered" evidence="5">
    <location>
        <begin position="554"/>
        <end position="574"/>
    </location>
</feature>
<feature type="transmembrane region" description="Helical" evidence="6">
    <location>
        <begin position="443"/>
        <end position="467"/>
    </location>
</feature>
<dbReference type="Gene3D" id="1.20.1250.20">
    <property type="entry name" value="MFS general substrate transporter like domains"/>
    <property type="match status" value="1"/>
</dbReference>
<dbReference type="FunFam" id="1.20.1250.20:FF:000011">
    <property type="entry name" value="MFS multidrug transporter, putative"/>
    <property type="match status" value="1"/>
</dbReference>
<feature type="transmembrane region" description="Helical" evidence="6">
    <location>
        <begin position="474"/>
        <end position="499"/>
    </location>
</feature>
<organism evidence="8 9">
    <name type="scientific">Laetiporus sulphureus 93-53</name>
    <dbReference type="NCBI Taxonomy" id="1314785"/>
    <lineage>
        <taxon>Eukaryota</taxon>
        <taxon>Fungi</taxon>
        <taxon>Dikarya</taxon>
        <taxon>Basidiomycota</taxon>
        <taxon>Agaricomycotina</taxon>
        <taxon>Agaricomycetes</taxon>
        <taxon>Polyporales</taxon>
        <taxon>Laetiporus</taxon>
    </lineage>
</organism>
<feature type="compositionally biased region" description="Basic and acidic residues" evidence="5">
    <location>
        <begin position="24"/>
        <end position="36"/>
    </location>
</feature>
<accession>A0A165D2Q7</accession>
<feature type="domain" description="Major facilitator superfamily (MFS) profile" evidence="7">
    <location>
        <begin position="106"/>
        <end position="535"/>
    </location>
</feature>
<dbReference type="EMBL" id="KV427639">
    <property type="protein sequence ID" value="KZT04040.1"/>
    <property type="molecule type" value="Genomic_DNA"/>
</dbReference>
<feature type="transmembrane region" description="Helical" evidence="6">
    <location>
        <begin position="511"/>
        <end position="533"/>
    </location>
</feature>
<feature type="transmembrane region" description="Helical" evidence="6">
    <location>
        <begin position="418"/>
        <end position="437"/>
    </location>
</feature>
<dbReference type="STRING" id="1314785.A0A165D2Q7"/>
<dbReference type="Proteomes" id="UP000076871">
    <property type="component" value="Unassembled WGS sequence"/>
</dbReference>
<feature type="region of interest" description="Disordered" evidence="5">
    <location>
        <begin position="1"/>
        <end position="55"/>
    </location>
</feature>
<feature type="transmembrane region" description="Helical" evidence="6">
    <location>
        <begin position="261"/>
        <end position="289"/>
    </location>
</feature>
<feature type="compositionally biased region" description="Low complexity" evidence="5">
    <location>
        <begin position="1"/>
        <end position="22"/>
    </location>
</feature>
<dbReference type="CDD" id="cd17323">
    <property type="entry name" value="MFS_Tpo1_MDR_like"/>
    <property type="match status" value="1"/>
</dbReference>
<keyword evidence="3 6" id="KW-1133">Transmembrane helix</keyword>
<keyword evidence="9" id="KW-1185">Reference proteome</keyword>
<keyword evidence="4 6" id="KW-0472">Membrane</keyword>
<keyword evidence="2 6" id="KW-0812">Transmembrane</keyword>
<evidence type="ECO:0000256" key="3">
    <source>
        <dbReference type="ARBA" id="ARBA00022989"/>
    </source>
</evidence>
<dbReference type="InParanoid" id="A0A165D2Q7"/>
<feature type="transmembrane region" description="Helical" evidence="6">
    <location>
        <begin position="172"/>
        <end position="191"/>
    </location>
</feature>
<evidence type="ECO:0000256" key="1">
    <source>
        <dbReference type="ARBA" id="ARBA00004141"/>
    </source>
</evidence>
<dbReference type="GO" id="GO:0022857">
    <property type="term" value="F:transmembrane transporter activity"/>
    <property type="evidence" value="ECO:0007669"/>
    <property type="project" value="InterPro"/>
</dbReference>
<dbReference type="GO" id="GO:0005886">
    <property type="term" value="C:plasma membrane"/>
    <property type="evidence" value="ECO:0007669"/>
    <property type="project" value="TreeGrafter"/>
</dbReference>
<evidence type="ECO:0000313" key="9">
    <source>
        <dbReference type="Proteomes" id="UP000076871"/>
    </source>
</evidence>
<reference evidence="8 9" key="1">
    <citation type="journal article" date="2016" name="Mol. Biol. Evol.">
        <title>Comparative Genomics of Early-Diverging Mushroom-Forming Fungi Provides Insights into the Origins of Lignocellulose Decay Capabilities.</title>
        <authorList>
            <person name="Nagy L.G."/>
            <person name="Riley R."/>
            <person name="Tritt A."/>
            <person name="Adam C."/>
            <person name="Daum C."/>
            <person name="Floudas D."/>
            <person name="Sun H."/>
            <person name="Yadav J.S."/>
            <person name="Pangilinan J."/>
            <person name="Larsson K.H."/>
            <person name="Matsuura K."/>
            <person name="Barry K."/>
            <person name="Labutti K."/>
            <person name="Kuo R."/>
            <person name="Ohm R.A."/>
            <person name="Bhattacharya S.S."/>
            <person name="Shirouzu T."/>
            <person name="Yoshinaga Y."/>
            <person name="Martin F.M."/>
            <person name="Grigoriev I.V."/>
            <person name="Hibbett D.S."/>
        </authorList>
    </citation>
    <scope>NUCLEOTIDE SEQUENCE [LARGE SCALE GENOMIC DNA]</scope>
    <source>
        <strain evidence="8 9">93-53</strain>
    </source>
</reference>
<evidence type="ECO:0000256" key="2">
    <source>
        <dbReference type="ARBA" id="ARBA00022692"/>
    </source>
</evidence>
<dbReference type="GeneID" id="63830914"/>
<dbReference type="PANTHER" id="PTHR23502:SF173">
    <property type="entry name" value="MFS-MULTIDRUG-RESISTANCE TRANSPORTER-RELATED"/>
    <property type="match status" value="1"/>
</dbReference>
<dbReference type="SUPFAM" id="SSF103473">
    <property type="entry name" value="MFS general substrate transporter"/>
    <property type="match status" value="1"/>
</dbReference>
<dbReference type="InterPro" id="IPR011701">
    <property type="entry name" value="MFS"/>
</dbReference>
<dbReference type="PROSITE" id="PS50850">
    <property type="entry name" value="MFS"/>
    <property type="match status" value="1"/>
</dbReference>